<feature type="transmembrane region" description="Helical" evidence="1">
    <location>
        <begin position="68"/>
        <end position="91"/>
    </location>
</feature>
<organism evidence="2 3">
    <name type="scientific">Methanoculleus methanifontis</name>
    <dbReference type="NCBI Taxonomy" id="2584086"/>
    <lineage>
        <taxon>Archaea</taxon>
        <taxon>Methanobacteriati</taxon>
        <taxon>Methanobacteriota</taxon>
        <taxon>Stenosarchaea group</taxon>
        <taxon>Methanomicrobia</taxon>
        <taxon>Methanomicrobiales</taxon>
        <taxon>Methanomicrobiaceae</taxon>
        <taxon>Methanoculleus</taxon>
    </lineage>
</organism>
<dbReference type="Pfam" id="PF06961">
    <property type="entry name" value="DUF1294"/>
    <property type="match status" value="1"/>
</dbReference>
<dbReference type="RefSeq" id="WP_301678242.1">
    <property type="nucleotide sequence ID" value="NZ_VCYI01000017.1"/>
</dbReference>
<keyword evidence="3" id="KW-1185">Reference proteome</keyword>
<dbReference type="InterPro" id="IPR010718">
    <property type="entry name" value="DUF1294"/>
</dbReference>
<evidence type="ECO:0000256" key="1">
    <source>
        <dbReference type="SAM" id="Phobius"/>
    </source>
</evidence>
<keyword evidence="1" id="KW-0472">Membrane</keyword>
<name>A0ABT8M4W6_9EURY</name>
<reference evidence="2" key="1">
    <citation type="submission" date="2019-05" db="EMBL/GenBank/DDBJ databases">
        <title>Isolation and characterization of methanogens from the cold seep sediment at Four-Way Closure Ridge.</title>
        <authorList>
            <person name="You Y.-T."/>
            <person name="Chen S.-C."/>
            <person name="Zhang W.-L."/>
            <person name="Lai M.-C."/>
        </authorList>
    </citation>
    <scope>NUCLEOTIDE SEQUENCE</scope>
    <source>
        <strain evidence="2">FWC-SCC3</strain>
    </source>
</reference>
<protein>
    <submittedName>
        <fullName evidence="2">DUF1294 domain-containing protein</fullName>
    </submittedName>
</protein>
<keyword evidence="1" id="KW-0812">Transmembrane</keyword>
<proteinExistence type="predicted"/>
<dbReference type="EMBL" id="VCYI01000017">
    <property type="protein sequence ID" value="MDN7013643.1"/>
    <property type="molecule type" value="Genomic_DNA"/>
</dbReference>
<sequence>MDTILPGAALAIYALVNAVSFIAYYRDKTFAKKNARRTPEKTLLSIALFGPFGAFAAMRAFRHKTQKPLFWLVPVFLCLHLVLAAALVTGLV</sequence>
<accession>A0ABT8M4W6</accession>
<evidence type="ECO:0000313" key="2">
    <source>
        <dbReference type="EMBL" id="MDN7013643.1"/>
    </source>
</evidence>
<comment type="caution">
    <text evidence="2">The sequence shown here is derived from an EMBL/GenBank/DDBJ whole genome shotgun (WGS) entry which is preliminary data.</text>
</comment>
<evidence type="ECO:0000313" key="3">
    <source>
        <dbReference type="Proteomes" id="UP001168423"/>
    </source>
</evidence>
<gene>
    <name evidence="2" type="ORF">FGW20_11485</name>
</gene>
<dbReference type="Proteomes" id="UP001168423">
    <property type="component" value="Unassembled WGS sequence"/>
</dbReference>
<keyword evidence="1" id="KW-1133">Transmembrane helix</keyword>